<comment type="subcellular location">
    <subcellularLocation>
        <location evidence="10">Cytoplasm</location>
    </subcellularLocation>
</comment>
<evidence type="ECO:0000256" key="1">
    <source>
        <dbReference type="ARBA" id="ARBA00005047"/>
    </source>
</evidence>
<dbReference type="AlphaFoldDB" id="A0A098G282"/>
<dbReference type="InterPro" id="IPR006543">
    <property type="entry name" value="Histidinol-phos"/>
</dbReference>
<keyword evidence="9 10" id="KW-0511">Multifunctional enzyme</keyword>
<keyword evidence="6 10" id="KW-0460">Magnesium</keyword>
<dbReference type="InterPro" id="IPR006549">
    <property type="entry name" value="HAD-SF_hydro_IIIA"/>
</dbReference>
<dbReference type="SUPFAM" id="SSF54211">
    <property type="entry name" value="Ribosomal protein S5 domain 2-like"/>
    <property type="match status" value="2"/>
</dbReference>
<dbReference type="RefSeq" id="WP_045095222.1">
    <property type="nucleotide sequence ID" value="NZ_LN614827.1"/>
</dbReference>
<comment type="catalytic activity">
    <reaction evidence="10">
        <text>L-histidinol phosphate + H2O = L-histidinol + phosphate</text>
        <dbReference type="Rhea" id="RHEA:14465"/>
        <dbReference type="ChEBI" id="CHEBI:15377"/>
        <dbReference type="ChEBI" id="CHEBI:43474"/>
        <dbReference type="ChEBI" id="CHEBI:57699"/>
        <dbReference type="ChEBI" id="CHEBI:57980"/>
        <dbReference type="EC" id="3.1.3.15"/>
    </reaction>
</comment>
<keyword evidence="4 10" id="KW-0479">Metal-binding</keyword>
<dbReference type="Gene3D" id="3.30.230.40">
    <property type="entry name" value="Imidazole glycerol phosphate dehydratase, domain 1"/>
    <property type="match status" value="2"/>
</dbReference>
<feature type="active site" description="Nucleophile" evidence="10">
    <location>
        <position position="8"/>
    </location>
</feature>
<dbReference type="InterPro" id="IPR020566">
    <property type="entry name" value="His_synth_bifunc_HisB"/>
</dbReference>
<feature type="binding site" evidence="10">
    <location>
        <position position="8"/>
    </location>
    <ligand>
        <name>Mg(2+)</name>
        <dbReference type="ChEBI" id="CHEBI:18420"/>
    </ligand>
</feature>
<dbReference type="InterPro" id="IPR038494">
    <property type="entry name" value="IGPD_sf"/>
</dbReference>
<feature type="region of interest" description="Imidazoleglycerol-phosphate dehydratase" evidence="10">
    <location>
        <begin position="164"/>
        <end position="352"/>
    </location>
</feature>
<dbReference type="CDD" id="cd07503">
    <property type="entry name" value="HAD_HisB-N"/>
    <property type="match status" value="1"/>
</dbReference>
<dbReference type="InterPro" id="IPR020568">
    <property type="entry name" value="Ribosomal_Su5_D2-typ_SF"/>
</dbReference>
<dbReference type="HAMAP" id="MF_01022">
    <property type="entry name" value="Bifunc_HisB"/>
    <property type="match status" value="1"/>
</dbReference>
<comment type="pathway">
    <text evidence="1 10">Amino-acid biosynthesis; L-histidine biosynthesis; L-histidine from 5-phospho-alpha-D-ribose 1-diphosphate: step 6/9.</text>
</comment>
<accession>A0A098G282</accession>
<feature type="binding site" evidence="10">
    <location>
        <position position="128"/>
    </location>
    <ligand>
        <name>Mg(2+)</name>
        <dbReference type="ChEBI" id="CHEBI:18420"/>
    </ligand>
</feature>
<dbReference type="GO" id="GO:0046872">
    <property type="term" value="F:metal ion binding"/>
    <property type="evidence" value="ECO:0007669"/>
    <property type="project" value="UniProtKB-KW"/>
</dbReference>
<evidence type="ECO:0000256" key="3">
    <source>
        <dbReference type="ARBA" id="ARBA00022605"/>
    </source>
</evidence>
<evidence type="ECO:0000313" key="11">
    <source>
        <dbReference type="EMBL" id="CEG56583.1"/>
    </source>
</evidence>
<dbReference type="EMBL" id="LN614827">
    <property type="protein sequence ID" value="CEG56583.1"/>
    <property type="molecule type" value="Genomic_DNA"/>
</dbReference>
<dbReference type="HOGENOM" id="CLU_044308_0_0_6"/>
<dbReference type="NCBIfam" id="TIGR01261">
    <property type="entry name" value="hisB_Nterm"/>
    <property type="match status" value="1"/>
</dbReference>
<evidence type="ECO:0000256" key="5">
    <source>
        <dbReference type="ARBA" id="ARBA00022801"/>
    </source>
</evidence>
<dbReference type="FunFam" id="3.30.230.40:FF:000003">
    <property type="entry name" value="Imidazoleglycerol-phosphate dehydratase HisB"/>
    <property type="match status" value="1"/>
</dbReference>
<keyword evidence="2 10" id="KW-0963">Cytoplasm</keyword>
<dbReference type="NCBIfam" id="TIGR01662">
    <property type="entry name" value="HAD-SF-IIIA"/>
    <property type="match status" value="1"/>
</dbReference>
<dbReference type="Proteomes" id="UP000032430">
    <property type="component" value="Chromosome I"/>
</dbReference>
<comment type="cofactor">
    <cofactor evidence="10">
        <name>Zn(2+)</name>
        <dbReference type="ChEBI" id="CHEBI:29105"/>
    </cofactor>
</comment>
<organism evidence="11 12">
    <name type="scientific">Legionella fallonii LLAP-10</name>
    <dbReference type="NCBI Taxonomy" id="1212491"/>
    <lineage>
        <taxon>Bacteria</taxon>
        <taxon>Pseudomonadati</taxon>
        <taxon>Pseudomonadota</taxon>
        <taxon>Gammaproteobacteria</taxon>
        <taxon>Legionellales</taxon>
        <taxon>Legionellaceae</taxon>
        <taxon>Legionella</taxon>
    </lineage>
</organism>
<dbReference type="PANTHER" id="PTHR23133:SF2">
    <property type="entry name" value="IMIDAZOLEGLYCEROL-PHOSPHATE DEHYDRATASE"/>
    <property type="match status" value="1"/>
</dbReference>
<dbReference type="EC" id="3.1.3.15" evidence="10"/>
<dbReference type="InterPro" id="IPR000807">
    <property type="entry name" value="ImidazoleglycerolP_deHydtase"/>
</dbReference>
<dbReference type="InterPro" id="IPR005954">
    <property type="entry name" value="HisB_N"/>
</dbReference>
<dbReference type="UniPathway" id="UPA00031">
    <property type="reaction ID" value="UER00011"/>
</dbReference>
<feature type="active site" description="Proton donor" evidence="10">
    <location>
        <position position="10"/>
    </location>
</feature>
<evidence type="ECO:0000313" key="12">
    <source>
        <dbReference type="Proteomes" id="UP000032430"/>
    </source>
</evidence>
<dbReference type="PROSITE" id="PS00954">
    <property type="entry name" value="IGP_DEHYDRATASE_1"/>
    <property type="match status" value="1"/>
</dbReference>
<keyword evidence="8 10" id="KW-0456">Lyase</keyword>
<keyword evidence="5 10" id="KW-0378">Hydrolase</keyword>
<evidence type="ECO:0000256" key="4">
    <source>
        <dbReference type="ARBA" id="ARBA00022723"/>
    </source>
</evidence>
<feature type="region of interest" description="Histidinol-phosphatase" evidence="10">
    <location>
        <begin position="1"/>
        <end position="163"/>
    </location>
</feature>
<dbReference type="Pfam" id="PF13242">
    <property type="entry name" value="Hydrolase_like"/>
    <property type="match status" value="1"/>
</dbReference>
<feature type="binding site" evidence="10">
    <location>
        <position position="99"/>
    </location>
    <ligand>
        <name>Zn(2+)</name>
        <dbReference type="ChEBI" id="CHEBI:29105"/>
    </ligand>
</feature>
<dbReference type="OrthoDB" id="9790411at2"/>
<dbReference type="NCBIfam" id="NF003937">
    <property type="entry name" value="PRK05446.1"/>
    <property type="match status" value="1"/>
</dbReference>
<dbReference type="NCBIfam" id="NF002111">
    <property type="entry name" value="PRK00951.2-1"/>
    <property type="match status" value="1"/>
</dbReference>
<feature type="binding site" evidence="10">
    <location>
        <position position="91"/>
    </location>
    <ligand>
        <name>Zn(2+)</name>
        <dbReference type="ChEBI" id="CHEBI:29105"/>
    </ligand>
</feature>
<name>A0A098G282_9GAMM</name>
<dbReference type="GO" id="GO:0004401">
    <property type="term" value="F:histidinol-phosphatase activity"/>
    <property type="evidence" value="ECO:0007669"/>
    <property type="project" value="UniProtKB-UniRule"/>
</dbReference>
<dbReference type="SUPFAM" id="SSF56784">
    <property type="entry name" value="HAD-like"/>
    <property type="match status" value="1"/>
</dbReference>
<feature type="binding site" evidence="10">
    <location>
        <position position="93"/>
    </location>
    <ligand>
        <name>Zn(2+)</name>
        <dbReference type="ChEBI" id="CHEBI:29105"/>
    </ligand>
</feature>
<dbReference type="KEGG" id="lfa:LFA_1151"/>
<dbReference type="PROSITE" id="PS00955">
    <property type="entry name" value="IGP_DEHYDRATASE_2"/>
    <property type="match status" value="1"/>
</dbReference>
<feature type="binding site" evidence="10">
    <location>
        <position position="10"/>
    </location>
    <ligand>
        <name>Mg(2+)</name>
        <dbReference type="ChEBI" id="CHEBI:18420"/>
    </ligand>
</feature>
<comment type="similarity">
    <text evidence="10">In the C-terminal section; belongs to the imidazoleglycerol-phosphate dehydratase family.</text>
</comment>
<dbReference type="InterPro" id="IPR036412">
    <property type="entry name" value="HAD-like_sf"/>
</dbReference>
<comment type="similarity">
    <text evidence="10">In the N-terminal section; belongs to the histidinol-phosphatase family.</text>
</comment>
<dbReference type="InterPro" id="IPR023214">
    <property type="entry name" value="HAD_sf"/>
</dbReference>
<comment type="catalytic activity">
    <reaction evidence="10">
        <text>D-erythro-1-(imidazol-4-yl)glycerol 3-phosphate = 3-(imidazol-4-yl)-2-oxopropyl phosphate + H2O</text>
        <dbReference type="Rhea" id="RHEA:11040"/>
        <dbReference type="ChEBI" id="CHEBI:15377"/>
        <dbReference type="ChEBI" id="CHEBI:57766"/>
        <dbReference type="ChEBI" id="CHEBI:58278"/>
        <dbReference type="EC" id="4.2.1.19"/>
    </reaction>
</comment>
<dbReference type="GO" id="GO:0004424">
    <property type="term" value="F:imidazoleglycerol-phosphate dehydratase activity"/>
    <property type="evidence" value="ECO:0007669"/>
    <property type="project" value="UniProtKB-UniRule"/>
</dbReference>
<proteinExistence type="inferred from homology"/>
<dbReference type="PANTHER" id="PTHR23133">
    <property type="entry name" value="IMIDAZOLEGLYCEROL-PHOSPHATE DEHYDRATASE HIS7"/>
    <property type="match status" value="1"/>
</dbReference>
<comment type="cofactor">
    <cofactor evidence="10">
        <name>Mg(2+)</name>
        <dbReference type="ChEBI" id="CHEBI:18420"/>
    </cofactor>
</comment>
<dbReference type="STRING" id="1212491.LFA_1151"/>
<dbReference type="NCBIfam" id="NF002114">
    <property type="entry name" value="PRK00951.2-4"/>
    <property type="match status" value="1"/>
</dbReference>
<reference evidence="12" key="1">
    <citation type="submission" date="2014-09" db="EMBL/GenBank/DDBJ databases">
        <authorList>
            <person name="Gomez-Valero L."/>
        </authorList>
    </citation>
    <scope>NUCLEOTIDE SEQUENCE [LARGE SCALE GENOMIC DNA]</scope>
    <source>
        <strain evidence="12">ATCC700992</strain>
    </source>
</reference>
<keyword evidence="3 10" id="KW-0028">Amino-acid biosynthesis</keyword>
<evidence type="ECO:0000256" key="6">
    <source>
        <dbReference type="ARBA" id="ARBA00022842"/>
    </source>
</evidence>
<feature type="binding site" evidence="10">
    <location>
        <position position="101"/>
    </location>
    <ligand>
        <name>Zn(2+)</name>
        <dbReference type="ChEBI" id="CHEBI:29105"/>
    </ligand>
</feature>
<dbReference type="GO" id="GO:0000105">
    <property type="term" value="P:L-histidine biosynthetic process"/>
    <property type="evidence" value="ECO:0007669"/>
    <property type="project" value="UniProtKB-UniRule"/>
</dbReference>
<keyword evidence="10" id="KW-0862">Zinc</keyword>
<keyword evidence="7 10" id="KW-0368">Histidine biosynthesis</keyword>
<dbReference type="GO" id="GO:0005737">
    <property type="term" value="C:cytoplasm"/>
    <property type="evidence" value="ECO:0007669"/>
    <property type="project" value="UniProtKB-SubCell"/>
</dbReference>
<gene>
    <name evidence="10 11" type="primary">hisB</name>
    <name evidence="11" type="ORF">LFA_1151</name>
</gene>
<evidence type="ECO:0000256" key="2">
    <source>
        <dbReference type="ARBA" id="ARBA00022490"/>
    </source>
</evidence>
<evidence type="ECO:0000256" key="10">
    <source>
        <dbReference type="HAMAP-Rule" id="MF_01022"/>
    </source>
</evidence>
<comment type="pathway">
    <text evidence="10">Amino-acid biosynthesis; L-histidine biosynthesis; L-histidine from 5-phospho-alpha-D-ribose 1-diphosphate: step 8/9.</text>
</comment>
<dbReference type="InterPro" id="IPR020565">
    <property type="entry name" value="ImidazoleglycerP_deHydtase_CS"/>
</dbReference>
<dbReference type="EC" id="4.2.1.19" evidence="10"/>
<dbReference type="NCBIfam" id="TIGR01656">
    <property type="entry name" value="Histidinol-ppas"/>
    <property type="match status" value="1"/>
</dbReference>
<dbReference type="HAMAP" id="MF_00076">
    <property type="entry name" value="HisB"/>
    <property type="match status" value="1"/>
</dbReference>
<sequence>MQKVLFIDRDGTLVEEPFDFQVDSLDKIKLTSGVIPALLQLKKANFKFIMVTNQNGIGTPSFPEEDFAICHDFILDLFTSQGIIFDEIFICPHMPEDNCSCRKPKTGLLDQWIKQNTFDRKASGVIGDRETDRELADNLGIRFLPVSTEHSWNDIAIALLNNQRKAEINRITKETEIKLTLTLDSDQTATIRTPLPFLNHMLEQVAKHGGFNLELNASGDIEVDDHHLVEDTAIALGEALKQALGDKWGINRYGFTLPMDESLASIAIDVSGRSYCDFKAPFTREFVGGMATEMVPHFFQSLASALGATIHLNVTGSNHHHMVESCFKSLGRALRQACTKTSESLPSTKGLL</sequence>
<keyword evidence="12" id="KW-1185">Reference proteome</keyword>
<evidence type="ECO:0000256" key="7">
    <source>
        <dbReference type="ARBA" id="ARBA00023102"/>
    </source>
</evidence>
<evidence type="ECO:0000256" key="9">
    <source>
        <dbReference type="ARBA" id="ARBA00023268"/>
    </source>
</evidence>
<evidence type="ECO:0000256" key="8">
    <source>
        <dbReference type="ARBA" id="ARBA00023239"/>
    </source>
</evidence>
<dbReference type="Gene3D" id="3.40.50.1000">
    <property type="entry name" value="HAD superfamily/HAD-like"/>
    <property type="match status" value="1"/>
</dbReference>
<dbReference type="FunFam" id="3.30.230.40:FF:000001">
    <property type="entry name" value="Imidazoleglycerol-phosphate dehydratase HisB"/>
    <property type="match status" value="1"/>
</dbReference>
<protein>
    <recommendedName>
        <fullName evidence="10">Histidine biosynthesis bifunctional protein HisB</fullName>
    </recommendedName>
    <domain>
        <recommendedName>
            <fullName evidence="10">Histidinol-phosphatase</fullName>
            <ecNumber evidence="10">3.1.3.15</ecNumber>
        </recommendedName>
    </domain>
    <domain>
        <recommendedName>
            <fullName evidence="10">Imidazoleglycerol-phosphate dehydratase</fullName>
            <shortName evidence="10">IGPD</shortName>
            <ecNumber evidence="10">4.2.1.19</ecNumber>
        </recommendedName>
    </domain>
</protein>
<dbReference type="Pfam" id="PF00475">
    <property type="entry name" value="IGPD"/>
    <property type="match status" value="1"/>
</dbReference>
<dbReference type="CDD" id="cd07914">
    <property type="entry name" value="IGPD"/>
    <property type="match status" value="1"/>
</dbReference>